<keyword evidence="1" id="KW-1133">Transmembrane helix</keyword>
<feature type="transmembrane region" description="Helical" evidence="1">
    <location>
        <begin position="35"/>
        <end position="57"/>
    </location>
</feature>
<keyword evidence="1" id="KW-0812">Transmembrane</keyword>
<evidence type="ECO:0000313" key="2">
    <source>
        <dbReference type="EMBL" id="ENZ20006.1"/>
    </source>
</evidence>
<dbReference type="EMBL" id="AGYR01000002">
    <property type="protein sequence ID" value="ENZ20006.1"/>
    <property type="molecule type" value="Genomic_DNA"/>
</dbReference>
<protein>
    <submittedName>
        <fullName evidence="2">Uncharacterized protein</fullName>
    </submittedName>
</protein>
<dbReference type="RefSeq" id="WP_002593321.1">
    <property type="nucleotide sequence ID" value="NZ_KB850976.1"/>
</dbReference>
<sequence length="157" mass="17919">MSGKKNKRLLGVISIFLWAVILTIVLRSYLEKTGYTLPVFWIVILACVAAFLGWWVYMSVRINHLIKRLDAAGFQYQTTHDEKAYLTELDECAKMPGAEKITLSKMPAKDYLTILKIRTLREAGRTAEASTLLETARTEITNDRARQLLKAEEEQLP</sequence>
<comment type="caution">
    <text evidence="2">The sequence shown here is derived from an EMBL/GenBank/DDBJ whole genome shotgun (WGS) entry which is preliminary data.</text>
</comment>
<dbReference type="PATRIC" id="fig|999408.3.peg.465"/>
<keyword evidence="1" id="KW-0472">Membrane</keyword>
<name>A0A0E2HHH2_9FIRM</name>
<organism evidence="2 3">
    <name type="scientific">[Clostridium] clostridioforme 90A8</name>
    <dbReference type="NCBI Taxonomy" id="999408"/>
    <lineage>
        <taxon>Bacteria</taxon>
        <taxon>Bacillati</taxon>
        <taxon>Bacillota</taxon>
        <taxon>Clostridia</taxon>
        <taxon>Lachnospirales</taxon>
        <taxon>Lachnospiraceae</taxon>
        <taxon>Enterocloster</taxon>
    </lineage>
</organism>
<evidence type="ECO:0000313" key="3">
    <source>
        <dbReference type="Proteomes" id="UP000013085"/>
    </source>
</evidence>
<gene>
    <name evidence="2" type="ORF">HMPREF1090_00427</name>
</gene>
<dbReference type="AlphaFoldDB" id="A0A0E2HHH2"/>
<dbReference type="Proteomes" id="UP000013085">
    <property type="component" value="Unassembled WGS sequence"/>
</dbReference>
<reference evidence="2 3" key="1">
    <citation type="submission" date="2013-01" db="EMBL/GenBank/DDBJ databases">
        <title>The Genome Sequence of Clostridium clostridioforme 90A8.</title>
        <authorList>
            <consortium name="The Broad Institute Genome Sequencing Platform"/>
            <person name="Earl A."/>
            <person name="Ward D."/>
            <person name="Feldgarden M."/>
            <person name="Gevers D."/>
            <person name="Courvalin P."/>
            <person name="Lambert T."/>
            <person name="Walker B."/>
            <person name="Young S.K."/>
            <person name="Zeng Q."/>
            <person name="Gargeya S."/>
            <person name="Fitzgerald M."/>
            <person name="Haas B."/>
            <person name="Abouelleil A."/>
            <person name="Alvarado L."/>
            <person name="Arachchi H.M."/>
            <person name="Berlin A.M."/>
            <person name="Chapman S.B."/>
            <person name="Dewar J."/>
            <person name="Goldberg J."/>
            <person name="Griggs A."/>
            <person name="Gujja S."/>
            <person name="Hansen M."/>
            <person name="Howarth C."/>
            <person name="Imamovic A."/>
            <person name="Larimer J."/>
            <person name="McCowan C."/>
            <person name="Murphy C."/>
            <person name="Neiman D."/>
            <person name="Pearson M."/>
            <person name="Priest M."/>
            <person name="Roberts A."/>
            <person name="Saif S."/>
            <person name="Shea T."/>
            <person name="Sisk P."/>
            <person name="Sykes S."/>
            <person name="Wortman J."/>
            <person name="Nusbaum C."/>
            <person name="Birren B."/>
        </authorList>
    </citation>
    <scope>NUCLEOTIDE SEQUENCE [LARGE SCALE GENOMIC DNA]</scope>
    <source>
        <strain evidence="2 3">90A8</strain>
    </source>
</reference>
<evidence type="ECO:0000256" key="1">
    <source>
        <dbReference type="SAM" id="Phobius"/>
    </source>
</evidence>
<accession>A0A0E2HHH2</accession>
<proteinExistence type="predicted"/>
<dbReference type="HOGENOM" id="CLU_1674848_0_0_9"/>
<feature type="transmembrane region" description="Helical" evidence="1">
    <location>
        <begin position="9"/>
        <end position="29"/>
    </location>
</feature>